<evidence type="ECO:0000256" key="1">
    <source>
        <dbReference type="SAM" id="MobiDB-lite"/>
    </source>
</evidence>
<dbReference type="EMBL" id="GL379792">
    <property type="protein sequence ID" value="EGT54337.1"/>
    <property type="molecule type" value="Genomic_DNA"/>
</dbReference>
<dbReference type="Proteomes" id="UP000008068">
    <property type="component" value="Unassembled WGS sequence"/>
</dbReference>
<keyword evidence="3" id="KW-1185">Reference proteome</keyword>
<proteinExistence type="predicted"/>
<name>G0MFW8_CAEBE</name>
<gene>
    <name evidence="2" type="ORF">CAEBREN_00971</name>
</gene>
<dbReference type="HOGENOM" id="CLU_2040137_0_0_1"/>
<protein>
    <submittedName>
        <fullName evidence="2">Uncharacterized protein</fullName>
    </submittedName>
</protein>
<feature type="region of interest" description="Disordered" evidence="1">
    <location>
        <begin position="1"/>
        <end position="26"/>
    </location>
</feature>
<evidence type="ECO:0000313" key="2">
    <source>
        <dbReference type="EMBL" id="EGT54337.1"/>
    </source>
</evidence>
<reference evidence="3" key="1">
    <citation type="submission" date="2011-07" db="EMBL/GenBank/DDBJ databases">
        <authorList>
            <consortium name="Caenorhabditis brenneri Sequencing and Analysis Consortium"/>
            <person name="Wilson R.K."/>
        </authorList>
    </citation>
    <scope>NUCLEOTIDE SEQUENCE [LARGE SCALE GENOMIC DNA]</scope>
    <source>
        <strain evidence="3">PB2801</strain>
    </source>
</reference>
<sequence>MLEMEKHEHPESHLMPVSENPVSSETDQAISLDIDEYLAMEITQRTSLFTEIMNMAPHVANEMRQVVPLHPGGPFMYFATQFGRFRDLKRDGKLENFLQKTECTCDCGCGADHDAATVIPQ</sequence>
<accession>G0MFW8</accession>
<organism evidence="3">
    <name type="scientific">Caenorhabditis brenneri</name>
    <name type="common">Nematode worm</name>
    <dbReference type="NCBI Taxonomy" id="135651"/>
    <lineage>
        <taxon>Eukaryota</taxon>
        <taxon>Metazoa</taxon>
        <taxon>Ecdysozoa</taxon>
        <taxon>Nematoda</taxon>
        <taxon>Chromadorea</taxon>
        <taxon>Rhabditida</taxon>
        <taxon>Rhabditina</taxon>
        <taxon>Rhabditomorpha</taxon>
        <taxon>Rhabditoidea</taxon>
        <taxon>Rhabditidae</taxon>
        <taxon>Peloderinae</taxon>
        <taxon>Caenorhabditis</taxon>
    </lineage>
</organism>
<evidence type="ECO:0000313" key="3">
    <source>
        <dbReference type="Proteomes" id="UP000008068"/>
    </source>
</evidence>
<dbReference type="InParanoid" id="G0MFW8"/>
<feature type="compositionally biased region" description="Basic and acidic residues" evidence="1">
    <location>
        <begin position="1"/>
        <end position="12"/>
    </location>
</feature>
<dbReference type="AlphaFoldDB" id="G0MFW8"/>